<feature type="compositionally biased region" description="Polar residues" evidence="9">
    <location>
        <begin position="1"/>
        <end position="17"/>
    </location>
</feature>
<protein>
    <recommendedName>
        <fullName evidence="3 8">Mediator of RNA polymerase II transcription subunit 4</fullName>
    </recommendedName>
    <alternativeName>
        <fullName evidence="7 8">Mediator complex subunit 4</fullName>
    </alternativeName>
</protein>
<dbReference type="PANTHER" id="PTHR13208">
    <property type="entry name" value="MEDIATOR OF RNA POLYMERASE II TRANSCRIPTION SUBUNIT 4"/>
    <property type="match status" value="1"/>
</dbReference>
<keyword evidence="8" id="KW-0010">Activator</keyword>
<dbReference type="GO" id="GO:0003712">
    <property type="term" value="F:transcription coregulator activity"/>
    <property type="evidence" value="ECO:0007669"/>
    <property type="project" value="InterPro"/>
</dbReference>
<dbReference type="GO" id="GO:0006357">
    <property type="term" value="P:regulation of transcription by RNA polymerase II"/>
    <property type="evidence" value="ECO:0007669"/>
    <property type="project" value="InterPro"/>
</dbReference>
<organism evidence="10 11">
    <name type="scientific">Trichodelitschia bisporula</name>
    <dbReference type="NCBI Taxonomy" id="703511"/>
    <lineage>
        <taxon>Eukaryota</taxon>
        <taxon>Fungi</taxon>
        <taxon>Dikarya</taxon>
        <taxon>Ascomycota</taxon>
        <taxon>Pezizomycotina</taxon>
        <taxon>Dothideomycetes</taxon>
        <taxon>Dothideomycetes incertae sedis</taxon>
        <taxon>Phaeotrichales</taxon>
        <taxon>Phaeotrichaceae</taxon>
        <taxon>Trichodelitschia</taxon>
    </lineage>
</organism>
<dbReference type="GO" id="GO:0070847">
    <property type="term" value="C:core mediator complex"/>
    <property type="evidence" value="ECO:0007669"/>
    <property type="project" value="TreeGrafter"/>
</dbReference>
<evidence type="ECO:0000256" key="7">
    <source>
        <dbReference type="ARBA" id="ARBA00031257"/>
    </source>
</evidence>
<sequence length="276" mass="29600">MSSNSIPQKPTQATSTEAGAPSEVDPREVPIGELLSKCFDRMETALNTLIESITTYNPSVQAAAELVAADEELNKGLALFAEHQANYARILQLRQTAESLDNQVKTTLSMLADTRRDLLAAPFTEPLPAARDVPYDELLEYASRISKFTVPPAWKPKEVSAVTPGAVPPASAVTSVPATNGAGVTPTVPTPMEVDGVAAQARPDEERRGVAWANLPADQKEWLEQMKRVPFVPWPSDDVIRSGGLAEIHRLVEQGHDVIGEAAPASRGDAMDEGEG</sequence>
<gene>
    <name evidence="8" type="primary">MED4</name>
    <name evidence="10" type="ORF">EJ06DRAFT_528311</name>
</gene>
<dbReference type="InterPro" id="IPR019258">
    <property type="entry name" value="Mediator_Med4"/>
</dbReference>
<dbReference type="OrthoDB" id="1929813at2759"/>
<evidence type="ECO:0000313" key="11">
    <source>
        <dbReference type="Proteomes" id="UP000799640"/>
    </source>
</evidence>
<comment type="subunit">
    <text evidence="8">Component of the Mediator complex.</text>
</comment>
<evidence type="ECO:0000256" key="1">
    <source>
        <dbReference type="ARBA" id="ARBA00004123"/>
    </source>
</evidence>
<evidence type="ECO:0000313" key="10">
    <source>
        <dbReference type="EMBL" id="KAF2402181.1"/>
    </source>
</evidence>
<comment type="similarity">
    <text evidence="2 8">Belongs to the Mediator complex subunit 4 family.</text>
</comment>
<dbReference type="GO" id="GO:0016592">
    <property type="term" value="C:mediator complex"/>
    <property type="evidence" value="ECO:0007669"/>
    <property type="project" value="InterPro"/>
</dbReference>
<name>A0A6G1I1X1_9PEZI</name>
<comment type="subcellular location">
    <subcellularLocation>
        <location evidence="1 8">Nucleus</location>
    </subcellularLocation>
</comment>
<evidence type="ECO:0000256" key="2">
    <source>
        <dbReference type="ARBA" id="ARBA00009626"/>
    </source>
</evidence>
<dbReference type="PANTHER" id="PTHR13208:SF2">
    <property type="entry name" value="MEDIATOR OF RNA POLYMERASE II TRANSCRIPTION SUBUNIT 4"/>
    <property type="match status" value="1"/>
</dbReference>
<dbReference type="Proteomes" id="UP000799640">
    <property type="component" value="Unassembled WGS sequence"/>
</dbReference>
<dbReference type="Pfam" id="PF10018">
    <property type="entry name" value="Med4"/>
    <property type="match status" value="1"/>
</dbReference>
<comment type="function">
    <text evidence="8">Component of the Mediator complex, a coactivator involved in the regulated transcription of nearly all RNA polymerase II-dependent genes. Mediator functions as a bridge to convey information from gene-specific regulatory proteins to the basal RNA polymerase II transcription machinery. Mediator is recruited to promoters by direct interactions with regulatory proteins and serves as a scaffold for the assembly of a functional preinitiation complex with RNA polymerase II and the general transcription factors.</text>
</comment>
<feature type="region of interest" description="Disordered" evidence="9">
    <location>
        <begin position="1"/>
        <end position="28"/>
    </location>
</feature>
<keyword evidence="4 8" id="KW-0805">Transcription regulation</keyword>
<evidence type="ECO:0000256" key="4">
    <source>
        <dbReference type="ARBA" id="ARBA00023015"/>
    </source>
</evidence>
<evidence type="ECO:0000256" key="5">
    <source>
        <dbReference type="ARBA" id="ARBA00023163"/>
    </source>
</evidence>
<keyword evidence="6 8" id="KW-0539">Nucleus</keyword>
<dbReference type="EMBL" id="ML996691">
    <property type="protein sequence ID" value="KAF2402181.1"/>
    <property type="molecule type" value="Genomic_DNA"/>
</dbReference>
<evidence type="ECO:0000256" key="8">
    <source>
        <dbReference type="RuleBase" id="RU364141"/>
    </source>
</evidence>
<evidence type="ECO:0000256" key="9">
    <source>
        <dbReference type="SAM" id="MobiDB-lite"/>
    </source>
</evidence>
<proteinExistence type="inferred from homology"/>
<reference evidence="10" key="1">
    <citation type="journal article" date="2020" name="Stud. Mycol.">
        <title>101 Dothideomycetes genomes: a test case for predicting lifestyles and emergence of pathogens.</title>
        <authorList>
            <person name="Haridas S."/>
            <person name="Albert R."/>
            <person name="Binder M."/>
            <person name="Bloem J."/>
            <person name="Labutti K."/>
            <person name="Salamov A."/>
            <person name="Andreopoulos B."/>
            <person name="Baker S."/>
            <person name="Barry K."/>
            <person name="Bills G."/>
            <person name="Bluhm B."/>
            <person name="Cannon C."/>
            <person name="Castanera R."/>
            <person name="Culley D."/>
            <person name="Daum C."/>
            <person name="Ezra D."/>
            <person name="Gonzalez J."/>
            <person name="Henrissat B."/>
            <person name="Kuo A."/>
            <person name="Liang C."/>
            <person name="Lipzen A."/>
            <person name="Lutzoni F."/>
            <person name="Magnuson J."/>
            <person name="Mondo S."/>
            <person name="Nolan M."/>
            <person name="Ohm R."/>
            <person name="Pangilinan J."/>
            <person name="Park H.-J."/>
            <person name="Ramirez L."/>
            <person name="Alfaro M."/>
            <person name="Sun H."/>
            <person name="Tritt A."/>
            <person name="Yoshinaga Y."/>
            <person name="Zwiers L.-H."/>
            <person name="Turgeon B."/>
            <person name="Goodwin S."/>
            <person name="Spatafora J."/>
            <person name="Crous P."/>
            <person name="Grigoriev I."/>
        </authorList>
    </citation>
    <scope>NUCLEOTIDE SEQUENCE</scope>
    <source>
        <strain evidence="10">CBS 262.69</strain>
    </source>
</reference>
<accession>A0A6G1I1X1</accession>
<keyword evidence="5 8" id="KW-0804">Transcription</keyword>
<evidence type="ECO:0000256" key="3">
    <source>
        <dbReference type="ARBA" id="ARBA00020629"/>
    </source>
</evidence>
<dbReference type="AlphaFoldDB" id="A0A6G1I1X1"/>
<evidence type="ECO:0000256" key="6">
    <source>
        <dbReference type="ARBA" id="ARBA00023242"/>
    </source>
</evidence>
<keyword evidence="11" id="KW-1185">Reference proteome</keyword>